<protein>
    <submittedName>
        <fullName evidence="2">Uncharacterized protein</fullName>
    </submittedName>
</protein>
<dbReference type="Proteomes" id="UP000249453">
    <property type="component" value="Unassembled WGS sequence"/>
</dbReference>
<dbReference type="AlphaFoldDB" id="A0A364JSP0"/>
<accession>A0A364JSP0</accession>
<evidence type="ECO:0000256" key="1">
    <source>
        <dbReference type="SAM" id="Phobius"/>
    </source>
</evidence>
<dbReference type="EMBL" id="QLMK01000014">
    <property type="protein sequence ID" value="RAK26338.1"/>
    <property type="molecule type" value="Genomic_DNA"/>
</dbReference>
<organism evidence="2 3">
    <name type="scientific">Falsochrobactrum ovis</name>
    <dbReference type="NCBI Taxonomy" id="1293442"/>
    <lineage>
        <taxon>Bacteria</taxon>
        <taxon>Pseudomonadati</taxon>
        <taxon>Pseudomonadota</taxon>
        <taxon>Alphaproteobacteria</taxon>
        <taxon>Hyphomicrobiales</taxon>
        <taxon>Brucellaceae</taxon>
        <taxon>Falsochrobactrum</taxon>
    </lineage>
</organism>
<sequence length="58" mass="6481">MTKATPPKDYVVEEDRILEFDPWGNPESTSSLGDKFAYGLMVVAMIAIAVTLYSWVLI</sequence>
<keyword evidence="3" id="KW-1185">Reference proteome</keyword>
<keyword evidence="1" id="KW-0812">Transmembrane</keyword>
<feature type="transmembrane region" description="Helical" evidence="1">
    <location>
        <begin position="36"/>
        <end position="56"/>
    </location>
</feature>
<keyword evidence="1" id="KW-1133">Transmembrane helix</keyword>
<dbReference type="RefSeq" id="WP_158527845.1">
    <property type="nucleotide sequence ID" value="NZ_JBHEEY010000025.1"/>
</dbReference>
<proteinExistence type="predicted"/>
<reference evidence="2 3" key="1">
    <citation type="submission" date="2018-06" db="EMBL/GenBank/DDBJ databases">
        <title>Genomic Encyclopedia of Type Strains, Phase IV (KMG-IV): sequencing the most valuable type-strain genomes for metagenomic binning, comparative biology and taxonomic classification.</title>
        <authorList>
            <person name="Goeker M."/>
        </authorList>
    </citation>
    <scope>NUCLEOTIDE SEQUENCE [LARGE SCALE GENOMIC DNA]</scope>
    <source>
        <strain evidence="2 3">DSM 26720</strain>
    </source>
</reference>
<comment type="caution">
    <text evidence="2">The sequence shown here is derived from an EMBL/GenBank/DDBJ whole genome shotgun (WGS) entry which is preliminary data.</text>
</comment>
<name>A0A364JSP0_9HYPH</name>
<gene>
    <name evidence="2" type="ORF">C7374_11423</name>
</gene>
<evidence type="ECO:0000313" key="3">
    <source>
        <dbReference type="Proteomes" id="UP000249453"/>
    </source>
</evidence>
<keyword evidence="1" id="KW-0472">Membrane</keyword>
<evidence type="ECO:0000313" key="2">
    <source>
        <dbReference type="EMBL" id="RAK26338.1"/>
    </source>
</evidence>